<evidence type="ECO:0000313" key="3">
    <source>
        <dbReference type="Proteomes" id="UP000199352"/>
    </source>
</evidence>
<reference evidence="3" key="1">
    <citation type="submission" date="2016-10" db="EMBL/GenBank/DDBJ databases">
        <authorList>
            <person name="Varghese N."/>
            <person name="Submissions S."/>
        </authorList>
    </citation>
    <scope>NUCLEOTIDE SEQUENCE [LARGE SCALE GENOMIC DNA]</scope>
    <source>
        <strain evidence="3">CGMCC 4.3525</strain>
    </source>
</reference>
<dbReference type="InterPro" id="IPR050407">
    <property type="entry name" value="Geranylgeranyl_reductase"/>
</dbReference>
<dbReference type="GO" id="GO:0071949">
    <property type="term" value="F:FAD binding"/>
    <property type="evidence" value="ECO:0007669"/>
    <property type="project" value="InterPro"/>
</dbReference>
<dbReference type="Proteomes" id="UP000199352">
    <property type="component" value="Unassembled WGS sequence"/>
</dbReference>
<dbReference type="STRING" id="402600.SAMN05216188_104187"/>
<dbReference type="RefSeq" id="WP_089950868.1">
    <property type="nucleotide sequence ID" value="NZ_FOFR01000004.1"/>
</dbReference>
<evidence type="ECO:0000313" key="2">
    <source>
        <dbReference type="EMBL" id="SEQ65432.1"/>
    </source>
</evidence>
<sequence>MHDVIVVGARVAGAATALQFARAGYRVLMVDRARFPSDKLSTLYIHQPGVDRLAHWGVLDTVVATGCPALDRAVYQVADVRLAGCSLPAGDQRAAYAPRRHLLDKILIDAAVAAGVEFREGASVAGPVLDGDRAVGVEFRSERHGRTREHAHLVVGADGMRSTVAKRLGAPHVVEDPLRTCAYYSYWTGLPADFELYERPGNWIGVVPTNDATLIASYSPQADFDVVRADPQAHYLESIRTTAPALYERAMAGEQVDRMHGSGDQQNFFRQASGPGWALVGDAAHHKDSITARGINDAFWQAELLVTAVGDALHDPAALDKRLAVYADDLVDGLFECYRNTLMIGQLEVTDHRLTMLRAVAQSPTLTDRYFATASGVLSVEDFDDDELDEALSA</sequence>
<dbReference type="OrthoDB" id="103324at2"/>
<dbReference type="Pfam" id="PF01494">
    <property type="entry name" value="FAD_binding_3"/>
    <property type="match status" value="1"/>
</dbReference>
<name>A0A1H9HT48_9PSEU</name>
<dbReference type="PRINTS" id="PR00420">
    <property type="entry name" value="RNGMNOXGNASE"/>
</dbReference>
<gene>
    <name evidence="2" type="ORF">SAMN05216188_104187</name>
</gene>
<feature type="domain" description="FAD-binding" evidence="1">
    <location>
        <begin position="3"/>
        <end position="317"/>
    </location>
</feature>
<organism evidence="2 3">
    <name type="scientific">Lentzea xinjiangensis</name>
    <dbReference type="NCBI Taxonomy" id="402600"/>
    <lineage>
        <taxon>Bacteria</taxon>
        <taxon>Bacillati</taxon>
        <taxon>Actinomycetota</taxon>
        <taxon>Actinomycetes</taxon>
        <taxon>Pseudonocardiales</taxon>
        <taxon>Pseudonocardiaceae</taxon>
        <taxon>Lentzea</taxon>
    </lineage>
</organism>
<dbReference type="Gene3D" id="3.50.50.60">
    <property type="entry name" value="FAD/NAD(P)-binding domain"/>
    <property type="match status" value="1"/>
</dbReference>
<dbReference type="PANTHER" id="PTHR42685">
    <property type="entry name" value="GERANYLGERANYL DIPHOSPHATE REDUCTASE"/>
    <property type="match status" value="1"/>
</dbReference>
<accession>A0A1H9HT48</accession>
<dbReference type="PANTHER" id="PTHR42685:SF22">
    <property type="entry name" value="CONDITIONED MEDIUM FACTOR RECEPTOR 1"/>
    <property type="match status" value="1"/>
</dbReference>
<proteinExistence type="predicted"/>
<dbReference type="AlphaFoldDB" id="A0A1H9HT48"/>
<keyword evidence="3" id="KW-1185">Reference proteome</keyword>
<evidence type="ECO:0000259" key="1">
    <source>
        <dbReference type="Pfam" id="PF01494"/>
    </source>
</evidence>
<dbReference type="SUPFAM" id="SSF51905">
    <property type="entry name" value="FAD/NAD(P)-binding domain"/>
    <property type="match status" value="1"/>
</dbReference>
<dbReference type="EMBL" id="FOFR01000004">
    <property type="protein sequence ID" value="SEQ65432.1"/>
    <property type="molecule type" value="Genomic_DNA"/>
</dbReference>
<dbReference type="InterPro" id="IPR002938">
    <property type="entry name" value="FAD-bd"/>
</dbReference>
<protein>
    <submittedName>
        <fullName evidence="2">Dehydrogenase (Flavoprotein)</fullName>
    </submittedName>
</protein>
<dbReference type="InterPro" id="IPR036188">
    <property type="entry name" value="FAD/NAD-bd_sf"/>
</dbReference>